<dbReference type="GO" id="GO:0046872">
    <property type="term" value="F:metal ion binding"/>
    <property type="evidence" value="ECO:0007669"/>
    <property type="project" value="UniProtKB-KW"/>
</dbReference>
<evidence type="ECO:0000313" key="16">
    <source>
        <dbReference type="Proteomes" id="UP000825935"/>
    </source>
</evidence>
<dbReference type="InterPro" id="IPR017941">
    <property type="entry name" value="Rieske_2Fe-2S"/>
</dbReference>
<dbReference type="GO" id="GO:0009507">
    <property type="term" value="C:chloroplast"/>
    <property type="evidence" value="ECO:0007669"/>
    <property type="project" value="UniProtKB-SubCell"/>
</dbReference>
<dbReference type="GO" id="GO:0016020">
    <property type="term" value="C:membrane"/>
    <property type="evidence" value="ECO:0007669"/>
    <property type="project" value="UniProtKB-SubCell"/>
</dbReference>
<evidence type="ECO:0000256" key="4">
    <source>
        <dbReference type="ARBA" id="ARBA00022640"/>
    </source>
</evidence>
<evidence type="ECO:0000256" key="12">
    <source>
        <dbReference type="ARBA" id="ARBA00023014"/>
    </source>
</evidence>
<keyword evidence="3" id="KW-0150">Chloroplast</keyword>
<dbReference type="EMBL" id="CM035421">
    <property type="protein sequence ID" value="KAH7387678.1"/>
    <property type="molecule type" value="Genomic_DNA"/>
</dbReference>
<keyword evidence="9" id="KW-1133">Transmembrane helix</keyword>
<evidence type="ECO:0000256" key="5">
    <source>
        <dbReference type="ARBA" id="ARBA00022692"/>
    </source>
</evidence>
<comment type="subcellular location">
    <subcellularLocation>
        <location evidence="2">Membrane</location>
    </subcellularLocation>
    <subcellularLocation>
        <location evidence="1">Plastid</location>
        <location evidence="1">Chloroplast</location>
    </subcellularLocation>
</comment>
<evidence type="ECO:0000259" key="14">
    <source>
        <dbReference type="PROSITE" id="PS51296"/>
    </source>
</evidence>
<evidence type="ECO:0000313" key="15">
    <source>
        <dbReference type="EMBL" id="KAH7387678.1"/>
    </source>
</evidence>
<dbReference type="Pfam" id="PF08417">
    <property type="entry name" value="PaO"/>
    <property type="match status" value="1"/>
</dbReference>
<dbReference type="InterPro" id="IPR050584">
    <property type="entry name" value="Cholesterol_7-desaturase"/>
</dbReference>
<protein>
    <recommendedName>
        <fullName evidence="14">Rieske domain-containing protein</fullName>
    </recommendedName>
</protein>
<dbReference type="InterPro" id="IPR013626">
    <property type="entry name" value="PaO"/>
</dbReference>
<organism evidence="15 16">
    <name type="scientific">Ceratopteris richardii</name>
    <name type="common">Triangle waterfern</name>
    <dbReference type="NCBI Taxonomy" id="49495"/>
    <lineage>
        <taxon>Eukaryota</taxon>
        <taxon>Viridiplantae</taxon>
        <taxon>Streptophyta</taxon>
        <taxon>Embryophyta</taxon>
        <taxon>Tracheophyta</taxon>
        <taxon>Polypodiopsida</taxon>
        <taxon>Polypodiidae</taxon>
        <taxon>Polypodiales</taxon>
        <taxon>Pteridineae</taxon>
        <taxon>Pteridaceae</taxon>
        <taxon>Parkerioideae</taxon>
        <taxon>Ceratopteris</taxon>
    </lineage>
</organism>
<dbReference type="PANTHER" id="PTHR21266">
    <property type="entry name" value="IRON-SULFUR DOMAIN CONTAINING PROTEIN"/>
    <property type="match status" value="1"/>
</dbReference>
<evidence type="ECO:0000256" key="9">
    <source>
        <dbReference type="ARBA" id="ARBA00022989"/>
    </source>
</evidence>
<keyword evidence="11" id="KW-0408">Iron</keyword>
<accession>A0A8T2SZY1</accession>
<dbReference type="Proteomes" id="UP000825935">
    <property type="component" value="Chromosome 16"/>
</dbReference>
<dbReference type="Gene3D" id="2.102.10.10">
    <property type="entry name" value="Rieske [2Fe-2S] iron-sulphur domain"/>
    <property type="match status" value="1"/>
</dbReference>
<keyword evidence="6" id="KW-0001">2Fe-2S</keyword>
<proteinExistence type="predicted"/>
<name>A0A8T2SZY1_CERRI</name>
<comment type="caution">
    <text evidence="15">The sequence shown here is derived from an EMBL/GenBank/DDBJ whole genome shotgun (WGS) entry which is preliminary data.</text>
</comment>
<dbReference type="OMA" id="EPPCRLE"/>
<evidence type="ECO:0000256" key="11">
    <source>
        <dbReference type="ARBA" id="ARBA00023004"/>
    </source>
</evidence>
<dbReference type="GO" id="GO:0010277">
    <property type="term" value="F:chlorophyllide a oxygenase activity"/>
    <property type="evidence" value="ECO:0007669"/>
    <property type="project" value="InterPro"/>
</dbReference>
<keyword evidence="7" id="KW-0479">Metal-binding</keyword>
<sequence length="492" mass="55747">MPSLHIFTFGDTYRWTRLYIFENGRDLEEEVDVEERRAFDASAQEKAVTEESSKFDWNAHWYPVAVIADLDKRVPTAVRILARDLVVWWDRNGSNWQVWDDRCPHRLAPLSEGRINEKGELQCSYHGWCFAPCTGDCTCIPQAPKDGNPVWKSKRASAAVYPSVAKEGILWFWPDTRPEFKSIADTNPPPSVPALADPTFTDELSSRDLNYGYEQLLENLMDPAHVPFAHHGLQGDRKLAGPLNLKVDKLDKSGFTGMARSGPAVFVAPCVFTMEAQLPTKRGATKRVVMIFICIPVSPGQSKLIWAFRRNFASWMQVFIPRWYLHIRQMLVLDSDLYILHAAERKLVEVGARKWETVCYVPTKSDALVIGFRKWLRVYAGGQPDWNGRYDGLPPTPQREVLMDRYWTHVKLCRHCKAALKVFEGAESFLQVLSVGAAATLGVAALKPSPQVRSWSIPLAGGAVLATVASRWLSSFVKKAYHYHDYNHALVK</sequence>
<dbReference type="AlphaFoldDB" id="A0A8T2SZY1"/>
<keyword evidence="8" id="KW-0809">Transit peptide</keyword>
<dbReference type="Pfam" id="PF00355">
    <property type="entry name" value="Rieske"/>
    <property type="match status" value="1"/>
</dbReference>
<dbReference type="SUPFAM" id="SSF55961">
    <property type="entry name" value="Bet v1-like"/>
    <property type="match status" value="1"/>
</dbReference>
<keyword evidence="10" id="KW-0560">Oxidoreductase</keyword>
<evidence type="ECO:0000256" key="1">
    <source>
        <dbReference type="ARBA" id="ARBA00004229"/>
    </source>
</evidence>
<feature type="domain" description="Rieske" evidence="14">
    <location>
        <begin position="61"/>
        <end position="172"/>
    </location>
</feature>
<dbReference type="GO" id="GO:0051537">
    <property type="term" value="F:2 iron, 2 sulfur cluster binding"/>
    <property type="evidence" value="ECO:0007669"/>
    <property type="project" value="UniProtKB-KW"/>
</dbReference>
<keyword evidence="12" id="KW-0411">Iron-sulfur</keyword>
<evidence type="ECO:0000256" key="8">
    <source>
        <dbReference type="ARBA" id="ARBA00022946"/>
    </source>
</evidence>
<evidence type="ECO:0000256" key="7">
    <source>
        <dbReference type="ARBA" id="ARBA00022723"/>
    </source>
</evidence>
<dbReference type="InterPro" id="IPR036922">
    <property type="entry name" value="Rieske_2Fe-2S_sf"/>
</dbReference>
<evidence type="ECO:0000256" key="3">
    <source>
        <dbReference type="ARBA" id="ARBA00022528"/>
    </source>
</evidence>
<keyword evidence="13" id="KW-0472">Membrane</keyword>
<dbReference type="Gene3D" id="3.90.380.10">
    <property type="entry name" value="Naphthalene 1,2-dioxygenase Alpha Subunit, Chain A, domain 1"/>
    <property type="match status" value="1"/>
</dbReference>
<keyword evidence="5" id="KW-0812">Transmembrane</keyword>
<evidence type="ECO:0000256" key="13">
    <source>
        <dbReference type="ARBA" id="ARBA00023136"/>
    </source>
</evidence>
<evidence type="ECO:0000256" key="10">
    <source>
        <dbReference type="ARBA" id="ARBA00023002"/>
    </source>
</evidence>
<dbReference type="OrthoDB" id="426882at2759"/>
<evidence type="ECO:0000256" key="6">
    <source>
        <dbReference type="ARBA" id="ARBA00022714"/>
    </source>
</evidence>
<dbReference type="SUPFAM" id="SSF50022">
    <property type="entry name" value="ISP domain"/>
    <property type="match status" value="1"/>
</dbReference>
<gene>
    <name evidence="15" type="ORF">KP509_16G036200</name>
</gene>
<evidence type="ECO:0000256" key="2">
    <source>
        <dbReference type="ARBA" id="ARBA00004370"/>
    </source>
</evidence>
<dbReference type="PROSITE" id="PS51296">
    <property type="entry name" value="RIESKE"/>
    <property type="match status" value="1"/>
</dbReference>
<reference evidence="15" key="1">
    <citation type="submission" date="2021-08" db="EMBL/GenBank/DDBJ databases">
        <title>WGS assembly of Ceratopteris richardii.</title>
        <authorList>
            <person name="Marchant D.B."/>
            <person name="Chen G."/>
            <person name="Jenkins J."/>
            <person name="Shu S."/>
            <person name="Leebens-Mack J."/>
            <person name="Grimwood J."/>
            <person name="Schmutz J."/>
            <person name="Soltis P."/>
            <person name="Soltis D."/>
            <person name="Chen Z.-H."/>
        </authorList>
    </citation>
    <scope>NUCLEOTIDE SEQUENCE</scope>
    <source>
        <strain evidence="15">Whitten #5841</strain>
        <tissue evidence="15">Leaf</tissue>
    </source>
</reference>
<keyword evidence="16" id="KW-1185">Reference proteome</keyword>
<keyword evidence="4" id="KW-0934">Plastid</keyword>
<dbReference type="PANTHER" id="PTHR21266:SF32">
    <property type="entry name" value="CHOLESTEROL 7-DESATURASE NVD"/>
    <property type="match status" value="1"/>
</dbReference>